<feature type="region of interest" description="Disordered" evidence="1">
    <location>
        <begin position="1"/>
        <end position="51"/>
    </location>
</feature>
<protein>
    <submittedName>
        <fullName evidence="2">Uncharacterized protein</fullName>
    </submittedName>
</protein>
<evidence type="ECO:0000313" key="3">
    <source>
        <dbReference type="Proteomes" id="UP001185012"/>
    </source>
</evidence>
<gene>
    <name evidence="2" type="ORF">JOE21_001100</name>
</gene>
<reference evidence="2 3" key="1">
    <citation type="submission" date="2023-07" db="EMBL/GenBank/DDBJ databases">
        <title>Genomic Encyclopedia of Type Strains, Phase IV (KMG-IV): sequencing the most valuable type-strain genomes for metagenomic binning, comparative biology and taxonomic classification.</title>
        <authorList>
            <person name="Goeker M."/>
        </authorList>
    </citation>
    <scope>NUCLEOTIDE SEQUENCE [LARGE SCALE GENOMIC DNA]</scope>
    <source>
        <strain evidence="2 3">DSM 45903</strain>
    </source>
</reference>
<dbReference type="RefSeq" id="WP_309863331.1">
    <property type="nucleotide sequence ID" value="NZ_JAVDQG010000002.1"/>
</dbReference>
<evidence type="ECO:0000313" key="2">
    <source>
        <dbReference type="EMBL" id="MDR6225109.1"/>
    </source>
</evidence>
<evidence type="ECO:0000256" key="1">
    <source>
        <dbReference type="SAM" id="MobiDB-lite"/>
    </source>
</evidence>
<accession>A0ABU1IK00</accession>
<sequence>MKENRKTKAAELMEETDTPLPSGGYTEGTPLDVEVETNKQKETEGRNRPST</sequence>
<feature type="compositionally biased region" description="Basic and acidic residues" evidence="1">
    <location>
        <begin position="36"/>
        <end position="51"/>
    </location>
</feature>
<feature type="compositionally biased region" description="Basic and acidic residues" evidence="1">
    <location>
        <begin position="1"/>
        <end position="11"/>
    </location>
</feature>
<dbReference type="Proteomes" id="UP001185012">
    <property type="component" value="Unassembled WGS sequence"/>
</dbReference>
<comment type="caution">
    <text evidence="2">The sequence shown here is derived from an EMBL/GenBank/DDBJ whole genome shotgun (WGS) entry which is preliminary data.</text>
</comment>
<keyword evidence="3" id="KW-1185">Reference proteome</keyword>
<proteinExistence type="predicted"/>
<name>A0ABU1IK00_9BACL</name>
<dbReference type="EMBL" id="JAVDQG010000002">
    <property type="protein sequence ID" value="MDR6225109.1"/>
    <property type="molecule type" value="Genomic_DNA"/>
</dbReference>
<organism evidence="2 3">
    <name type="scientific">Desmospora profundinema</name>
    <dbReference type="NCBI Taxonomy" id="1571184"/>
    <lineage>
        <taxon>Bacteria</taxon>
        <taxon>Bacillati</taxon>
        <taxon>Bacillota</taxon>
        <taxon>Bacilli</taxon>
        <taxon>Bacillales</taxon>
        <taxon>Thermoactinomycetaceae</taxon>
        <taxon>Desmospora</taxon>
    </lineage>
</organism>